<evidence type="ECO:0000313" key="4">
    <source>
        <dbReference type="EMBL" id="GJN36740.1"/>
    </source>
</evidence>
<dbReference type="PANTHER" id="PTHR31425">
    <property type="entry name" value="PHOSPHORIBOSYLANTHRANILATE TRANSFERASE ISOFORM 1"/>
    <property type="match status" value="1"/>
</dbReference>
<keyword evidence="2" id="KW-1133">Transmembrane helix</keyword>
<organism evidence="4 5">
    <name type="scientific">Eleusine coracana subsp. coracana</name>
    <dbReference type="NCBI Taxonomy" id="191504"/>
    <lineage>
        <taxon>Eukaryota</taxon>
        <taxon>Viridiplantae</taxon>
        <taxon>Streptophyta</taxon>
        <taxon>Embryophyta</taxon>
        <taxon>Tracheophyta</taxon>
        <taxon>Spermatophyta</taxon>
        <taxon>Magnoliopsida</taxon>
        <taxon>Liliopsida</taxon>
        <taxon>Poales</taxon>
        <taxon>Poaceae</taxon>
        <taxon>PACMAD clade</taxon>
        <taxon>Chloridoideae</taxon>
        <taxon>Cynodonteae</taxon>
        <taxon>Eleusininae</taxon>
        <taxon>Eleusine</taxon>
    </lineage>
</organism>
<evidence type="ECO:0000256" key="1">
    <source>
        <dbReference type="ARBA" id="ARBA00022737"/>
    </source>
</evidence>
<protein>
    <recommendedName>
        <fullName evidence="3">Multiple C2 domain-containing protein</fullName>
    </recommendedName>
</protein>
<keyword evidence="2" id="KW-0472">Membrane</keyword>
<accession>A0AAV5FPR1</accession>
<sequence length="151" mass="17540">MYLALVAFPVSVMSMMLGSVLLHYMFRHHHQQDHTHLTSLLADDDLKEEEFDPSPPADDMVDPILGDIMGQGEWLRLLLSWRDPRTSQIFVSMCLIIVVTLYVVPLNIVAVVTRFYYLHHPIFRDLMPTPTFDRFCQPLDSSDQMLLGWHQ</sequence>
<keyword evidence="5" id="KW-1185">Reference proteome</keyword>
<feature type="transmembrane region" description="Helical" evidence="2">
    <location>
        <begin position="6"/>
        <end position="26"/>
    </location>
</feature>
<proteinExistence type="predicted"/>
<evidence type="ECO:0000313" key="5">
    <source>
        <dbReference type="Proteomes" id="UP001054889"/>
    </source>
</evidence>
<feature type="domain" description="Multiple C2" evidence="3">
    <location>
        <begin position="61"/>
        <end position="145"/>
    </location>
</feature>
<dbReference type="Proteomes" id="UP001054889">
    <property type="component" value="Unassembled WGS sequence"/>
</dbReference>
<evidence type="ECO:0000259" key="3">
    <source>
        <dbReference type="Pfam" id="PF08372"/>
    </source>
</evidence>
<reference evidence="4" key="2">
    <citation type="submission" date="2021-12" db="EMBL/GenBank/DDBJ databases">
        <title>Resequencing data analysis of finger millet.</title>
        <authorList>
            <person name="Hatakeyama M."/>
            <person name="Aluri S."/>
            <person name="Balachadran M.T."/>
            <person name="Sivarajan S.R."/>
            <person name="Poveda L."/>
            <person name="Shimizu-Inatsugi R."/>
            <person name="Schlapbach R."/>
            <person name="Sreeman S.M."/>
            <person name="Shimizu K.K."/>
        </authorList>
    </citation>
    <scope>NUCLEOTIDE SEQUENCE</scope>
</reference>
<gene>
    <name evidence="4" type="primary">gb25633</name>
    <name evidence="4" type="ORF">PR202_gb25633</name>
</gene>
<dbReference type="InterPro" id="IPR047259">
    <property type="entry name" value="QUIRKY-like"/>
</dbReference>
<dbReference type="AlphaFoldDB" id="A0AAV5FPR1"/>
<keyword evidence="1" id="KW-0677">Repeat</keyword>
<comment type="caution">
    <text evidence="4">The sequence shown here is derived from an EMBL/GenBank/DDBJ whole genome shotgun (WGS) entry which is preliminary data.</text>
</comment>
<dbReference type="InterPro" id="IPR013583">
    <property type="entry name" value="MCTP_C"/>
</dbReference>
<dbReference type="Pfam" id="PF08372">
    <property type="entry name" value="PRT_C"/>
    <property type="match status" value="1"/>
</dbReference>
<reference evidence="4" key="1">
    <citation type="journal article" date="2018" name="DNA Res.">
        <title>Multiple hybrid de novo genome assembly of finger millet, an orphan allotetraploid crop.</title>
        <authorList>
            <person name="Hatakeyama M."/>
            <person name="Aluri S."/>
            <person name="Balachadran M.T."/>
            <person name="Sivarajan S.R."/>
            <person name="Patrignani A."/>
            <person name="Gruter S."/>
            <person name="Poveda L."/>
            <person name="Shimizu-Inatsugi R."/>
            <person name="Baeten J."/>
            <person name="Francoijs K.J."/>
            <person name="Nataraja K.N."/>
            <person name="Reddy Y.A.N."/>
            <person name="Phadnis S."/>
            <person name="Ravikumar R.L."/>
            <person name="Schlapbach R."/>
            <person name="Sreeman S.M."/>
            <person name="Shimizu K.K."/>
        </authorList>
    </citation>
    <scope>NUCLEOTIDE SEQUENCE</scope>
</reference>
<evidence type="ECO:0000256" key="2">
    <source>
        <dbReference type="SAM" id="Phobius"/>
    </source>
</evidence>
<name>A0AAV5FPR1_ELECO</name>
<dbReference type="PANTHER" id="PTHR31425:SF50">
    <property type="entry name" value="FT-INTERACTING PROTEIN 3-RELATED"/>
    <property type="match status" value="1"/>
</dbReference>
<keyword evidence="2" id="KW-0812">Transmembrane</keyword>
<feature type="transmembrane region" description="Helical" evidence="2">
    <location>
        <begin position="89"/>
        <end position="117"/>
    </location>
</feature>
<dbReference type="EMBL" id="BQKI01000090">
    <property type="protein sequence ID" value="GJN36740.1"/>
    <property type="molecule type" value="Genomic_DNA"/>
</dbReference>